<name>A0A175R3R0_9HYPH</name>
<feature type="transmembrane region" description="Helical" evidence="6">
    <location>
        <begin position="288"/>
        <end position="306"/>
    </location>
</feature>
<dbReference type="InterPro" id="IPR043428">
    <property type="entry name" value="LivM-like"/>
</dbReference>
<feature type="transmembrane region" description="Helical" evidence="6">
    <location>
        <begin position="82"/>
        <end position="105"/>
    </location>
</feature>
<dbReference type="EMBL" id="LDPZ01000059">
    <property type="protein sequence ID" value="KTQ85430.1"/>
    <property type="molecule type" value="Genomic_DNA"/>
</dbReference>
<accession>A0A175R3R0</accession>
<keyword evidence="4 6" id="KW-1133">Transmembrane helix</keyword>
<dbReference type="InterPro" id="IPR001851">
    <property type="entry name" value="ABC_transp_permease"/>
</dbReference>
<gene>
    <name evidence="7" type="ORF">NS226_19655</name>
</gene>
<evidence type="ECO:0000256" key="2">
    <source>
        <dbReference type="ARBA" id="ARBA00022475"/>
    </source>
</evidence>
<comment type="subcellular location">
    <subcellularLocation>
        <location evidence="1">Cell membrane</location>
        <topology evidence="1">Multi-pass membrane protein</topology>
    </subcellularLocation>
</comment>
<keyword evidence="2" id="KW-1003">Cell membrane</keyword>
<dbReference type="PANTHER" id="PTHR30482:SF17">
    <property type="entry name" value="ABC TRANSPORTER ATP-BINDING PROTEIN"/>
    <property type="match status" value="1"/>
</dbReference>
<evidence type="ECO:0000313" key="7">
    <source>
        <dbReference type="EMBL" id="KTQ85430.1"/>
    </source>
</evidence>
<protein>
    <submittedName>
        <fullName evidence="7">ABC transporter permease</fullName>
    </submittedName>
</protein>
<proteinExistence type="predicted"/>
<evidence type="ECO:0000256" key="5">
    <source>
        <dbReference type="ARBA" id="ARBA00023136"/>
    </source>
</evidence>
<dbReference type="OrthoDB" id="9804361at2"/>
<comment type="caution">
    <text evidence="7">The sequence shown here is derived from an EMBL/GenBank/DDBJ whole genome shotgun (WGS) entry which is preliminary data.</text>
</comment>
<feature type="transmembrane region" description="Helical" evidence="6">
    <location>
        <begin position="251"/>
        <end position="276"/>
    </location>
</feature>
<dbReference type="Pfam" id="PF02653">
    <property type="entry name" value="BPD_transp_2"/>
    <property type="match status" value="1"/>
</dbReference>
<feature type="transmembrane region" description="Helical" evidence="6">
    <location>
        <begin position="111"/>
        <end position="129"/>
    </location>
</feature>
<feature type="transmembrane region" description="Helical" evidence="6">
    <location>
        <begin position="37"/>
        <end position="70"/>
    </location>
</feature>
<dbReference type="PANTHER" id="PTHR30482">
    <property type="entry name" value="HIGH-AFFINITY BRANCHED-CHAIN AMINO ACID TRANSPORT SYSTEM PERMEASE"/>
    <property type="match status" value="1"/>
</dbReference>
<feature type="transmembrane region" description="Helical" evidence="6">
    <location>
        <begin position="205"/>
        <end position="231"/>
    </location>
</feature>
<dbReference type="PATRIC" id="fig|401562.3.peg.4056"/>
<sequence length="344" mass="36442">MSMNSQLRSVAVCVLLLVAAFLPLLVASYYVQFASKAMLMAILALSLSLVVGYGGLVSMCHAAFFGLAGYMLGFMSPEDAGATLWWSLPAAMVAVGAVAAVIGALSLRTRGIYFIMVTLAFGEMLFYLFHDTKIGGGSDGLYIYYPPELVVGGTSLLDLGNARTFYYVALGFLLASIVLVRALVSSPFGRALQASRDNEQRARSLGFPVFRIRLTAFVVSAMLASVAGYFSAAQFGFVAPQMLGWHLSATVLVMVVLGGMTSILGPIIGAIALLGLEEILKSAIENWRLVKGLVVIAIVLLLPGGLQHLLAMVMPERAVRRARTPVDDKAPLSADAVKGVASHG</sequence>
<dbReference type="Proteomes" id="UP000078272">
    <property type="component" value="Unassembled WGS sequence"/>
</dbReference>
<reference evidence="7 8" key="1">
    <citation type="journal article" date="2016" name="Front. Microbiol.">
        <title>Genomic Resource of Rice Seed Associated Bacteria.</title>
        <authorList>
            <person name="Midha S."/>
            <person name="Bansal K."/>
            <person name="Sharma S."/>
            <person name="Kumar N."/>
            <person name="Patil P.P."/>
            <person name="Chaudhry V."/>
            <person name="Patil P.B."/>
        </authorList>
    </citation>
    <scope>NUCLEOTIDE SEQUENCE [LARGE SCALE GENOMIC DNA]</scope>
    <source>
        <strain evidence="7 8">NS226</strain>
    </source>
</reference>
<dbReference type="GO" id="GO:0015658">
    <property type="term" value="F:branched-chain amino acid transmembrane transporter activity"/>
    <property type="evidence" value="ECO:0007669"/>
    <property type="project" value="InterPro"/>
</dbReference>
<evidence type="ECO:0000256" key="6">
    <source>
        <dbReference type="SAM" id="Phobius"/>
    </source>
</evidence>
<feature type="transmembrane region" description="Helical" evidence="6">
    <location>
        <begin position="165"/>
        <end position="184"/>
    </location>
</feature>
<keyword evidence="3 6" id="KW-0812">Transmembrane</keyword>
<evidence type="ECO:0000256" key="1">
    <source>
        <dbReference type="ARBA" id="ARBA00004651"/>
    </source>
</evidence>
<evidence type="ECO:0000256" key="3">
    <source>
        <dbReference type="ARBA" id="ARBA00022692"/>
    </source>
</evidence>
<evidence type="ECO:0000313" key="8">
    <source>
        <dbReference type="Proteomes" id="UP000078272"/>
    </source>
</evidence>
<dbReference type="GO" id="GO:0005886">
    <property type="term" value="C:plasma membrane"/>
    <property type="evidence" value="ECO:0007669"/>
    <property type="project" value="UniProtKB-SubCell"/>
</dbReference>
<keyword evidence="5 6" id="KW-0472">Membrane</keyword>
<organism evidence="7 8">
    <name type="scientific">Aureimonas ureilytica</name>
    <dbReference type="NCBI Taxonomy" id="401562"/>
    <lineage>
        <taxon>Bacteria</taxon>
        <taxon>Pseudomonadati</taxon>
        <taxon>Pseudomonadota</taxon>
        <taxon>Alphaproteobacteria</taxon>
        <taxon>Hyphomicrobiales</taxon>
        <taxon>Aurantimonadaceae</taxon>
        <taxon>Aureimonas</taxon>
    </lineage>
</organism>
<dbReference type="CDD" id="cd06581">
    <property type="entry name" value="TM_PBP1_LivM_like"/>
    <property type="match status" value="1"/>
</dbReference>
<evidence type="ECO:0000256" key="4">
    <source>
        <dbReference type="ARBA" id="ARBA00022989"/>
    </source>
</evidence>
<dbReference type="AlphaFoldDB" id="A0A175R3R0"/>